<sequence length="377" mass="41950">MAILEPDTQWLFPLSAFQHTPSWELTRVGLDYELKERVKGVEFIFRVAAQLKLGIPVFSAASQYFHRFYMRYSVAEYTRQDVAAASLFLACKTEEHSRKLKDVAYICFSKATGETDENSPEIPRWQKTILATEEVLLEALCFDFIVDHPHAELASLLLHERRGELLEQYAWTIVTDSLRTPLCLLQPGRIIAAGCFILAEKLFDGPNSASLDERIFSRPSASLPTPPHLYAQSPKSDNAAQMFFNLSDEDMEAVAVTITMLLDLYSAFAAMDENFSHLSPITEVSRPSLSTPYQTVYTPDPRTQANNENNGDMNDGAFTPASMARTPSHHFGGETQTSTAPSTPSVQHGTTTPKEPPAPEPAQIPKPPQRGPLLDLS</sequence>
<evidence type="ECO:0000313" key="4">
    <source>
        <dbReference type="EMBL" id="KIJ44364.1"/>
    </source>
</evidence>
<dbReference type="InterPro" id="IPR013763">
    <property type="entry name" value="Cyclin-like_dom"/>
</dbReference>
<dbReference type="Gene3D" id="1.10.472.10">
    <property type="entry name" value="Cyclin-like"/>
    <property type="match status" value="2"/>
</dbReference>
<evidence type="ECO:0000256" key="2">
    <source>
        <dbReference type="SAM" id="MobiDB-lite"/>
    </source>
</evidence>
<dbReference type="EMBL" id="KN837118">
    <property type="protein sequence ID" value="KIJ44364.1"/>
    <property type="molecule type" value="Genomic_DNA"/>
</dbReference>
<proteinExistence type="inferred from homology"/>
<accession>A0A0C9VBM6</accession>
<organism evidence="4 5">
    <name type="scientific">Sphaerobolus stellatus (strain SS14)</name>
    <dbReference type="NCBI Taxonomy" id="990650"/>
    <lineage>
        <taxon>Eukaryota</taxon>
        <taxon>Fungi</taxon>
        <taxon>Dikarya</taxon>
        <taxon>Basidiomycota</taxon>
        <taxon>Agaricomycotina</taxon>
        <taxon>Agaricomycetes</taxon>
        <taxon>Phallomycetidae</taxon>
        <taxon>Geastrales</taxon>
        <taxon>Sphaerobolaceae</taxon>
        <taxon>Sphaerobolus</taxon>
    </lineage>
</organism>
<dbReference type="OrthoDB" id="25002at2759"/>
<dbReference type="SUPFAM" id="SSF47954">
    <property type="entry name" value="Cyclin-like"/>
    <property type="match status" value="2"/>
</dbReference>
<dbReference type="AlphaFoldDB" id="A0A0C9VBM6"/>
<dbReference type="PANTHER" id="PTHR10026">
    <property type="entry name" value="CYCLIN"/>
    <property type="match status" value="1"/>
</dbReference>
<reference evidence="4 5" key="1">
    <citation type="submission" date="2014-06" db="EMBL/GenBank/DDBJ databases">
        <title>Evolutionary Origins and Diversification of the Mycorrhizal Mutualists.</title>
        <authorList>
            <consortium name="DOE Joint Genome Institute"/>
            <consortium name="Mycorrhizal Genomics Consortium"/>
            <person name="Kohler A."/>
            <person name="Kuo A."/>
            <person name="Nagy L.G."/>
            <person name="Floudas D."/>
            <person name="Copeland A."/>
            <person name="Barry K.W."/>
            <person name="Cichocki N."/>
            <person name="Veneault-Fourrey C."/>
            <person name="LaButti K."/>
            <person name="Lindquist E.A."/>
            <person name="Lipzen A."/>
            <person name="Lundell T."/>
            <person name="Morin E."/>
            <person name="Murat C."/>
            <person name="Riley R."/>
            <person name="Ohm R."/>
            <person name="Sun H."/>
            <person name="Tunlid A."/>
            <person name="Henrissat B."/>
            <person name="Grigoriev I.V."/>
            <person name="Hibbett D.S."/>
            <person name="Martin F."/>
        </authorList>
    </citation>
    <scope>NUCLEOTIDE SEQUENCE [LARGE SCALE GENOMIC DNA]</scope>
    <source>
        <strain evidence="4 5">SS14</strain>
    </source>
</reference>
<protein>
    <recommendedName>
        <fullName evidence="3">Cyclin-like domain-containing protein</fullName>
    </recommendedName>
</protein>
<name>A0A0C9VBM6_SPHS4</name>
<dbReference type="Pfam" id="PF00134">
    <property type="entry name" value="Cyclin_N"/>
    <property type="match status" value="1"/>
</dbReference>
<dbReference type="CDD" id="cd20546">
    <property type="entry name" value="CYCLIN_SpCG1C_ScCTK2-like_rpt2"/>
    <property type="match status" value="1"/>
</dbReference>
<dbReference type="HOGENOM" id="CLU_022000_4_0_1"/>
<dbReference type="GO" id="GO:0006357">
    <property type="term" value="P:regulation of transcription by RNA polymerase II"/>
    <property type="evidence" value="ECO:0007669"/>
    <property type="project" value="InterPro"/>
</dbReference>
<keyword evidence="1" id="KW-0195">Cyclin</keyword>
<gene>
    <name evidence="4" type="ORF">M422DRAFT_228474</name>
</gene>
<feature type="compositionally biased region" description="Polar residues" evidence="2">
    <location>
        <begin position="285"/>
        <end position="312"/>
    </location>
</feature>
<dbReference type="InterPro" id="IPR006671">
    <property type="entry name" value="Cyclin_N"/>
</dbReference>
<comment type="similarity">
    <text evidence="1">Belongs to the cyclin family.</text>
</comment>
<dbReference type="InterPro" id="IPR043198">
    <property type="entry name" value="Cyclin/Ssn8"/>
</dbReference>
<evidence type="ECO:0000259" key="3">
    <source>
        <dbReference type="SMART" id="SM00385"/>
    </source>
</evidence>
<feature type="compositionally biased region" description="Polar residues" evidence="2">
    <location>
        <begin position="334"/>
        <end position="352"/>
    </location>
</feature>
<feature type="compositionally biased region" description="Pro residues" evidence="2">
    <location>
        <begin position="354"/>
        <end position="370"/>
    </location>
</feature>
<dbReference type="InterPro" id="IPR036915">
    <property type="entry name" value="Cyclin-like_sf"/>
</dbReference>
<dbReference type="Proteomes" id="UP000054279">
    <property type="component" value="Unassembled WGS sequence"/>
</dbReference>
<dbReference type="SMART" id="SM00385">
    <property type="entry name" value="CYCLIN"/>
    <property type="match status" value="1"/>
</dbReference>
<dbReference type="GO" id="GO:0016538">
    <property type="term" value="F:cyclin-dependent protein serine/threonine kinase regulator activity"/>
    <property type="evidence" value="ECO:0007669"/>
    <property type="project" value="InterPro"/>
</dbReference>
<feature type="region of interest" description="Disordered" evidence="2">
    <location>
        <begin position="284"/>
        <end position="377"/>
    </location>
</feature>
<keyword evidence="5" id="KW-1185">Reference proteome</keyword>
<feature type="domain" description="Cyclin-like" evidence="3">
    <location>
        <begin position="42"/>
        <end position="138"/>
    </location>
</feature>
<evidence type="ECO:0000256" key="1">
    <source>
        <dbReference type="RuleBase" id="RU000383"/>
    </source>
</evidence>
<evidence type="ECO:0000313" key="5">
    <source>
        <dbReference type="Proteomes" id="UP000054279"/>
    </source>
</evidence>